<feature type="binding site" evidence="3">
    <location>
        <begin position="101"/>
        <end position="104"/>
    </location>
    <ligand>
        <name>substrate</name>
    </ligand>
</feature>
<dbReference type="InterPro" id="IPR037171">
    <property type="entry name" value="NagB/RpiA_transferase-like"/>
</dbReference>
<dbReference type="eggNOG" id="COG0120">
    <property type="taxonomic scope" value="Bacteria"/>
</dbReference>
<protein>
    <recommendedName>
        <fullName evidence="3">Ribose-5-phosphate isomerase A</fullName>
        <ecNumber evidence="3">5.3.1.6</ecNumber>
    </recommendedName>
    <alternativeName>
        <fullName evidence="3">Phosphoriboisomerase A</fullName>
        <shortName evidence="3">PRI</shortName>
    </alternativeName>
</protein>
<dbReference type="EMBL" id="CP006939">
    <property type="protein sequence ID" value="AHC16201.1"/>
    <property type="molecule type" value="Genomic_DNA"/>
</dbReference>
<keyword evidence="5" id="KW-1185">Reference proteome</keyword>
<evidence type="ECO:0000256" key="2">
    <source>
        <dbReference type="ARBA" id="ARBA00023235"/>
    </source>
</evidence>
<dbReference type="GO" id="GO:0009052">
    <property type="term" value="P:pentose-phosphate shunt, non-oxidative branch"/>
    <property type="evidence" value="ECO:0007669"/>
    <property type="project" value="UniProtKB-UniRule"/>
</dbReference>
<feature type="binding site" evidence="3">
    <location>
        <begin position="41"/>
        <end position="44"/>
    </location>
    <ligand>
        <name>substrate</name>
    </ligand>
</feature>
<evidence type="ECO:0000313" key="5">
    <source>
        <dbReference type="Proteomes" id="UP000018680"/>
    </source>
</evidence>
<dbReference type="STRING" id="1307761.L21SP2_2853"/>
<dbReference type="PATRIC" id="fig|1307761.3.peg.2843"/>
<dbReference type="HOGENOM" id="CLU_056590_1_1_12"/>
<dbReference type="NCBIfam" id="NF001924">
    <property type="entry name" value="PRK00702.1"/>
    <property type="match status" value="1"/>
</dbReference>
<dbReference type="PANTHER" id="PTHR11934">
    <property type="entry name" value="RIBOSE-5-PHOSPHATE ISOMERASE"/>
    <property type="match status" value="1"/>
</dbReference>
<evidence type="ECO:0000313" key="4">
    <source>
        <dbReference type="EMBL" id="AHC16201.1"/>
    </source>
</evidence>
<dbReference type="SUPFAM" id="SSF100950">
    <property type="entry name" value="NagB/RpiA/CoA transferase-like"/>
    <property type="match status" value="1"/>
</dbReference>
<dbReference type="EC" id="5.3.1.6" evidence="3"/>
<dbReference type="GO" id="GO:0006014">
    <property type="term" value="P:D-ribose metabolic process"/>
    <property type="evidence" value="ECO:0007669"/>
    <property type="project" value="TreeGrafter"/>
</dbReference>
<dbReference type="GO" id="GO:0004751">
    <property type="term" value="F:ribose-5-phosphate isomerase activity"/>
    <property type="evidence" value="ECO:0007669"/>
    <property type="project" value="UniProtKB-UniRule"/>
</dbReference>
<dbReference type="Pfam" id="PF06026">
    <property type="entry name" value="Rib_5-P_isom_A"/>
    <property type="match status" value="1"/>
</dbReference>
<comment type="pathway">
    <text evidence="3">Carbohydrate degradation; pentose phosphate pathway; D-ribose 5-phosphate from D-ribulose 5-phosphate (non-oxidative stage): step 1/1.</text>
</comment>
<dbReference type="Gene3D" id="3.40.50.1360">
    <property type="match status" value="1"/>
</dbReference>
<dbReference type="AlphaFoldDB" id="V5WM65"/>
<evidence type="ECO:0000256" key="1">
    <source>
        <dbReference type="ARBA" id="ARBA00001713"/>
    </source>
</evidence>
<comment type="catalytic activity">
    <reaction evidence="1 3">
        <text>aldehydo-D-ribose 5-phosphate = D-ribulose 5-phosphate</text>
        <dbReference type="Rhea" id="RHEA:14657"/>
        <dbReference type="ChEBI" id="CHEBI:58121"/>
        <dbReference type="ChEBI" id="CHEBI:58273"/>
        <dbReference type="EC" id="5.3.1.6"/>
    </reaction>
</comment>
<comment type="subunit">
    <text evidence="3">Homodimer.</text>
</comment>
<dbReference type="Gene3D" id="3.30.70.260">
    <property type="match status" value="1"/>
</dbReference>
<dbReference type="UniPathway" id="UPA00115">
    <property type="reaction ID" value="UER00412"/>
</dbReference>
<proteinExistence type="inferred from homology"/>
<keyword evidence="2 3" id="KW-0413">Isomerase</keyword>
<dbReference type="InterPro" id="IPR004788">
    <property type="entry name" value="Ribose5P_isomerase_type_A"/>
</dbReference>
<dbReference type="InterPro" id="IPR020672">
    <property type="entry name" value="Ribose5P_isomerase_typA_subgr"/>
</dbReference>
<dbReference type="FunFam" id="3.40.50.1360:FF:000001">
    <property type="entry name" value="Ribose-5-phosphate isomerase A"/>
    <property type="match status" value="1"/>
</dbReference>
<dbReference type="PANTHER" id="PTHR11934:SF0">
    <property type="entry name" value="RIBOSE-5-PHOSPHATE ISOMERASE"/>
    <property type="match status" value="1"/>
</dbReference>
<sequence length="252" mass="27143">MNRRARPLYGGIMEQNEMKKACGYAVIDQCVVSGMKVGMGTGSTAYYAIERLSQRLQSGDLKNVVAVATSFSTQALCQEKGIPVFSLNDSRIDGRLDCAIDGADEVNPANQLIKGGGAAHLLEKIVEYSADDFYVIVDESKLVDVLNRSFPVPLEIIPESRRAVTRNLEKAGFSVELRMAKAKVGPIITDSGNQILDIFTSDGQGMASGGECDPVDMEKFLSTIPGVVESGLFTRPVTRVFIGTPEGIQSRG</sequence>
<comment type="similarity">
    <text evidence="3">Belongs to the ribose 5-phosphate isomerase family.</text>
</comment>
<dbReference type="KEGG" id="slr:L21SP2_2853"/>
<dbReference type="GO" id="GO:0005829">
    <property type="term" value="C:cytosol"/>
    <property type="evidence" value="ECO:0007669"/>
    <property type="project" value="TreeGrafter"/>
</dbReference>
<accession>V5WM65</accession>
<dbReference type="NCBIfam" id="TIGR00021">
    <property type="entry name" value="rpiA"/>
    <property type="match status" value="1"/>
</dbReference>
<evidence type="ECO:0000256" key="3">
    <source>
        <dbReference type="HAMAP-Rule" id="MF_00170"/>
    </source>
</evidence>
<dbReference type="SUPFAM" id="SSF75445">
    <property type="entry name" value="D-ribose-5-phosphate isomerase (RpiA), lid domain"/>
    <property type="match status" value="1"/>
</dbReference>
<feature type="active site" description="Proton acceptor" evidence="3">
    <location>
        <position position="123"/>
    </location>
</feature>
<dbReference type="CDD" id="cd01398">
    <property type="entry name" value="RPI_A"/>
    <property type="match status" value="1"/>
</dbReference>
<organism evidence="4 5">
    <name type="scientific">Salinispira pacifica</name>
    <dbReference type="NCBI Taxonomy" id="1307761"/>
    <lineage>
        <taxon>Bacteria</taxon>
        <taxon>Pseudomonadati</taxon>
        <taxon>Spirochaetota</taxon>
        <taxon>Spirochaetia</taxon>
        <taxon>Spirochaetales</taxon>
        <taxon>Spirochaetaceae</taxon>
        <taxon>Salinispira</taxon>
    </lineage>
</organism>
<name>V5WM65_9SPIO</name>
<reference evidence="4 5" key="1">
    <citation type="journal article" date="2015" name="Stand. Genomic Sci.">
        <title>Complete genome sequence and description of Salinispira pacifica gen. nov., sp. nov., a novel spirochaete isolated form a hypersaline microbial mat.</title>
        <authorList>
            <person name="Ben Hania W."/>
            <person name="Joseph M."/>
            <person name="Schumann P."/>
            <person name="Bunk B."/>
            <person name="Fiebig A."/>
            <person name="Sproer C."/>
            <person name="Klenk H.P."/>
            <person name="Fardeau M.L."/>
            <person name="Spring S."/>
        </authorList>
    </citation>
    <scope>NUCLEOTIDE SEQUENCE [LARGE SCALE GENOMIC DNA]</scope>
    <source>
        <strain evidence="4 5">L21-RPul-D2</strain>
    </source>
</reference>
<dbReference type="Proteomes" id="UP000018680">
    <property type="component" value="Chromosome"/>
</dbReference>
<comment type="function">
    <text evidence="3">Catalyzes the reversible conversion of ribose-5-phosphate to ribulose 5-phosphate.</text>
</comment>
<dbReference type="HAMAP" id="MF_00170">
    <property type="entry name" value="Rib_5P_isom_A"/>
    <property type="match status" value="1"/>
</dbReference>
<feature type="binding site" evidence="3">
    <location>
        <position position="141"/>
    </location>
    <ligand>
        <name>substrate</name>
    </ligand>
</feature>
<gene>
    <name evidence="3" type="primary">rpiA</name>
    <name evidence="4" type="ORF">L21SP2_2853</name>
</gene>
<feature type="binding site" evidence="3">
    <location>
        <begin position="114"/>
        <end position="117"/>
    </location>
    <ligand>
        <name>substrate</name>
    </ligand>
</feature>